<organism evidence="3 4">
    <name type="scientific">Gilvimarinus gilvus</name>
    <dbReference type="NCBI Taxonomy" id="3058038"/>
    <lineage>
        <taxon>Bacteria</taxon>
        <taxon>Pseudomonadati</taxon>
        <taxon>Pseudomonadota</taxon>
        <taxon>Gammaproteobacteria</taxon>
        <taxon>Cellvibrionales</taxon>
        <taxon>Cellvibrionaceae</taxon>
        <taxon>Gilvimarinus</taxon>
    </lineage>
</organism>
<proteinExistence type="inferred from homology"/>
<dbReference type="CDD" id="cd00291">
    <property type="entry name" value="SirA_YedF_YeeD"/>
    <property type="match status" value="1"/>
</dbReference>
<dbReference type="SUPFAM" id="SSF64307">
    <property type="entry name" value="SirA-like"/>
    <property type="match status" value="1"/>
</dbReference>
<protein>
    <submittedName>
        <fullName evidence="3">Sulfurtransferase TusA family protein</fullName>
    </submittedName>
</protein>
<dbReference type="PANTHER" id="PTHR33279">
    <property type="entry name" value="SULFUR CARRIER PROTEIN YEDF-RELATED"/>
    <property type="match status" value="1"/>
</dbReference>
<reference evidence="3 4" key="1">
    <citation type="submission" date="2023-11" db="EMBL/GenBank/DDBJ databases">
        <title>Gilvimarinus fulvus sp. nov., isolated from the surface of Kelp.</title>
        <authorList>
            <person name="Sun Y.Y."/>
            <person name="Gong Y."/>
            <person name="Du Z.J."/>
        </authorList>
    </citation>
    <scope>NUCLEOTIDE SEQUENCE [LARGE SCALE GENOMIC DNA]</scope>
    <source>
        <strain evidence="3 4">SDUM040013</strain>
    </source>
</reference>
<keyword evidence="4" id="KW-1185">Reference proteome</keyword>
<dbReference type="Gene3D" id="3.30.110.40">
    <property type="entry name" value="TusA-like domain"/>
    <property type="match status" value="1"/>
</dbReference>
<comment type="similarity">
    <text evidence="1">Belongs to the sulfur carrier protein TusA family.</text>
</comment>
<dbReference type="RefSeq" id="WP_302722500.1">
    <property type="nucleotide sequence ID" value="NZ_JAULRU010000569.1"/>
</dbReference>
<evidence type="ECO:0000313" key="4">
    <source>
        <dbReference type="Proteomes" id="UP001273505"/>
    </source>
</evidence>
<feature type="domain" description="UPF0033" evidence="2">
    <location>
        <begin position="17"/>
        <end position="84"/>
    </location>
</feature>
<comment type="caution">
    <text evidence="3">The sequence shown here is derived from an EMBL/GenBank/DDBJ whole genome shotgun (WGS) entry which is preliminary data.</text>
</comment>
<evidence type="ECO:0000313" key="3">
    <source>
        <dbReference type="EMBL" id="MDX6850035.1"/>
    </source>
</evidence>
<evidence type="ECO:0000259" key="2">
    <source>
        <dbReference type="Pfam" id="PF01206"/>
    </source>
</evidence>
<name>A0ABU4RYP4_9GAMM</name>
<dbReference type="Pfam" id="PF01206">
    <property type="entry name" value="TusA"/>
    <property type="match status" value="1"/>
</dbReference>
<dbReference type="InterPro" id="IPR036868">
    <property type="entry name" value="TusA-like_sf"/>
</dbReference>
<gene>
    <name evidence="3" type="ORF">SCD92_11740</name>
</gene>
<evidence type="ECO:0000256" key="1">
    <source>
        <dbReference type="ARBA" id="ARBA00008984"/>
    </source>
</evidence>
<dbReference type="InterPro" id="IPR001455">
    <property type="entry name" value="TusA-like"/>
</dbReference>
<dbReference type="PANTHER" id="PTHR33279:SF6">
    <property type="entry name" value="SULFUR CARRIER PROTEIN YEDF-RELATED"/>
    <property type="match status" value="1"/>
</dbReference>
<dbReference type="EMBL" id="JAXAFO010000018">
    <property type="protein sequence ID" value="MDX6850035.1"/>
    <property type="molecule type" value="Genomic_DNA"/>
</dbReference>
<accession>A0ABU4RYP4</accession>
<dbReference type="Proteomes" id="UP001273505">
    <property type="component" value="Unassembled WGS sequence"/>
</dbReference>
<sequence>MTECKNGSSTEYNPELLDARDLRCPMPLLRAKQALNKMVAGDVLEVIATDAGSVRDLAAYCELSVHTLLEQREEEGVYIHIIRKGAEAKAAGQEQK</sequence>